<dbReference type="InterPro" id="IPR011989">
    <property type="entry name" value="ARM-like"/>
</dbReference>
<dbReference type="PROSITE" id="PS50077">
    <property type="entry name" value="HEAT_REPEAT"/>
    <property type="match status" value="6"/>
</dbReference>
<dbReference type="PANTHER" id="PTHR10648:SF4">
    <property type="entry name" value="PROTEIN PHOSPHATASE 2 (FORMERLY 2A), REGULATORY SUBUNIT A, BETA ISOFORM-RELATED"/>
    <property type="match status" value="1"/>
</dbReference>
<dbReference type="GeneID" id="108084450"/>
<dbReference type="SUPFAM" id="SSF48371">
    <property type="entry name" value="ARM repeat"/>
    <property type="match status" value="1"/>
</dbReference>
<dbReference type="PANTHER" id="PTHR10648">
    <property type="entry name" value="SERINE/THREONINE-PROTEIN PHOSPHATASE PP2A 65 KDA REGULATORY SUBUNIT"/>
    <property type="match status" value="1"/>
</dbReference>
<feature type="repeat" description="HEAT" evidence="3">
    <location>
        <begin position="327"/>
        <end position="365"/>
    </location>
</feature>
<dbReference type="Pfam" id="PF02985">
    <property type="entry name" value="HEAT"/>
    <property type="match status" value="1"/>
</dbReference>
<dbReference type="InterPro" id="IPR051023">
    <property type="entry name" value="PP2A_Regulatory_Subunit_A"/>
</dbReference>
<comment type="similarity">
    <text evidence="2">Belongs to the phosphatase 2A regulatory subunit A family.</text>
</comment>
<dbReference type="OrthoDB" id="340346at2759"/>
<sequence>MSASNKPDDSTNPMEVLTEGMKKDDVHLRLISIRKLSSIALILGAERTRSEMLPFIKQILLDADMVILSVAEQLGNFTSLVGGPEFANLLLPPLEFLATVKDDAVRYQAAQSLRIVVAKHSAQDMEIYVVPMLQRLASDVFFTSRTSACCFFSICYPRVTPPVKAKLRTDFRKLCLDESPVVRGKAASELGEFAKVIETEFVRLDVIPDFLMLAQDDTDTVRSIMVKTCISLAQVLLPEEVTLLVWPTLRDYSRDTCWRVRLMLAQNLVDLQKAVSPIMSLVELLSIFQTLLKDTDAGVRIGAAVKIKHFCGNLDKANQVPILVNCFMPFIQNLVSDTSAEVKATMALVVLALSQLMGSTLTMEKLMPLLHILVKDTCPEVRLDVISNLNWLDDVIGIQQLSVSLLPVIIELAEDSSWQVRLAVIDYMPNLAAVMGQEFFDQKLRCLCMGWLTDRVYAVREAGVINMRKLILKFGASWATKSIIPLIMTMSCNDIYLYRMTCLFCVNELAMFCGMDTTTNIMLPTVLLLSEDPIANVRFNVAKTLKKIFPFLEASVMDAKVKPALDKLRADEDVDVQNFAADAIAALPAA</sequence>
<evidence type="ECO:0000313" key="6">
    <source>
        <dbReference type="RefSeq" id="XP_017036148.1"/>
    </source>
</evidence>
<feature type="repeat" description="HEAT" evidence="3">
    <location>
        <begin position="366"/>
        <end position="402"/>
    </location>
</feature>
<name>A0A6P4JN82_DROKI</name>
<feature type="domain" description="Phosphatase PP2A regulatory subunit A/Splicing factor 3B subunit 1-like HEAT repeat" evidence="4">
    <location>
        <begin position="283"/>
        <end position="358"/>
    </location>
</feature>
<feature type="repeat" description="HEAT" evidence="3">
    <location>
        <begin position="522"/>
        <end position="560"/>
    </location>
</feature>
<dbReference type="AlphaFoldDB" id="A0A6P4JN82"/>
<dbReference type="GO" id="GO:0005634">
    <property type="term" value="C:nucleus"/>
    <property type="evidence" value="ECO:0007669"/>
    <property type="project" value="TreeGrafter"/>
</dbReference>
<evidence type="ECO:0000313" key="5">
    <source>
        <dbReference type="Proteomes" id="UP001652661"/>
    </source>
</evidence>
<dbReference type="Proteomes" id="UP001652661">
    <property type="component" value="Chromosome X"/>
</dbReference>
<feature type="repeat" description="HEAT" evidence="3">
    <location>
        <begin position="561"/>
        <end position="590"/>
    </location>
</feature>
<dbReference type="GO" id="GO:0005829">
    <property type="term" value="C:cytosol"/>
    <property type="evidence" value="ECO:0007669"/>
    <property type="project" value="TreeGrafter"/>
</dbReference>
<dbReference type="InterPro" id="IPR054573">
    <property type="entry name" value="PP2A/SF3B1-like_HEAT"/>
</dbReference>
<reference evidence="6" key="1">
    <citation type="submission" date="2025-08" db="UniProtKB">
        <authorList>
            <consortium name="RefSeq"/>
        </authorList>
    </citation>
    <scope>IDENTIFICATION</scope>
    <source>
        <strain evidence="6">14028-0561.14</strain>
        <tissue evidence="6">Whole fly</tissue>
    </source>
</reference>
<gene>
    <name evidence="6" type="primary">LOC108084450</name>
</gene>
<evidence type="ECO:0000256" key="2">
    <source>
        <dbReference type="ARBA" id="ARBA00038332"/>
    </source>
</evidence>
<dbReference type="InterPro" id="IPR021133">
    <property type="entry name" value="HEAT_type_2"/>
</dbReference>
<protein>
    <submittedName>
        <fullName evidence="6">Serine/threonine-protein phosphatase PP2A 65 kDa regulatory subunit-like</fullName>
    </submittedName>
</protein>
<evidence type="ECO:0000256" key="1">
    <source>
        <dbReference type="ARBA" id="ARBA00022737"/>
    </source>
</evidence>
<accession>A0A6P4JN82</accession>
<organism evidence="5 6">
    <name type="scientific">Drosophila kikkawai</name>
    <name type="common">Fruit fly</name>
    <dbReference type="NCBI Taxonomy" id="30033"/>
    <lineage>
        <taxon>Eukaryota</taxon>
        <taxon>Metazoa</taxon>
        <taxon>Ecdysozoa</taxon>
        <taxon>Arthropoda</taxon>
        <taxon>Hexapoda</taxon>
        <taxon>Insecta</taxon>
        <taxon>Pterygota</taxon>
        <taxon>Neoptera</taxon>
        <taxon>Endopterygota</taxon>
        <taxon>Diptera</taxon>
        <taxon>Brachycera</taxon>
        <taxon>Muscomorpha</taxon>
        <taxon>Ephydroidea</taxon>
        <taxon>Drosophilidae</taxon>
        <taxon>Drosophila</taxon>
        <taxon>Sophophora</taxon>
    </lineage>
</organism>
<keyword evidence="1" id="KW-0677">Repeat</keyword>
<proteinExistence type="inferred from homology"/>
<feature type="repeat" description="HEAT" evidence="3">
    <location>
        <begin position="405"/>
        <end position="443"/>
    </location>
</feature>
<dbReference type="Gene3D" id="1.25.10.10">
    <property type="entry name" value="Leucine-rich Repeat Variant"/>
    <property type="match status" value="1"/>
</dbReference>
<evidence type="ECO:0000256" key="3">
    <source>
        <dbReference type="PROSITE-ProRule" id="PRU00103"/>
    </source>
</evidence>
<keyword evidence="5" id="KW-1185">Reference proteome</keyword>
<feature type="repeat" description="HEAT" evidence="3">
    <location>
        <begin position="206"/>
        <end position="242"/>
    </location>
</feature>
<dbReference type="GO" id="GO:0000159">
    <property type="term" value="C:protein phosphatase type 2A complex"/>
    <property type="evidence" value="ECO:0007669"/>
    <property type="project" value="TreeGrafter"/>
</dbReference>
<evidence type="ECO:0000259" key="4">
    <source>
        <dbReference type="Pfam" id="PF22646"/>
    </source>
</evidence>
<dbReference type="InterPro" id="IPR016024">
    <property type="entry name" value="ARM-type_fold"/>
</dbReference>
<dbReference type="Pfam" id="PF22646">
    <property type="entry name" value="PPP2R1A-like_HEAT"/>
    <property type="match status" value="1"/>
</dbReference>
<dbReference type="GO" id="GO:0019888">
    <property type="term" value="F:protein phosphatase regulator activity"/>
    <property type="evidence" value="ECO:0007669"/>
    <property type="project" value="TreeGrafter"/>
</dbReference>
<dbReference type="InterPro" id="IPR000357">
    <property type="entry name" value="HEAT"/>
</dbReference>
<dbReference type="RefSeq" id="XP_017036148.1">
    <property type="nucleotide sequence ID" value="XM_017180659.3"/>
</dbReference>